<dbReference type="EMBL" id="GBRH01223185">
    <property type="protein sequence ID" value="JAD74710.1"/>
    <property type="molecule type" value="Transcribed_RNA"/>
</dbReference>
<reference evidence="1" key="1">
    <citation type="submission" date="2014-09" db="EMBL/GenBank/DDBJ databases">
        <authorList>
            <person name="Magalhaes I.L.F."/>
            <person name="Oliveira U."/>
            <person name="Santos F.R."/>
            <person name="Vidigal T.H.D.A."/>
            <person name="Brescovit A.D."/>
            <person name="Santos A.J."/>
        </authorList>
    </citation>
    <scope>NUCLEOTIDE SEQUENCE</scope>
    <source>
        <tissue evidence="1">Shoot tissue taken approximately 20 cm above the soil surface</tissue>
    </source>
</reference>
<accession>A0A0A9CMV2</accession>
<protein>
    <submittedName>
        <fullName evidence="1">Uncharacterized protein</fullName>
    </submittedName>
</protein>
<reference evidence="1" key="2">
    <citation type="journal article" date="2015" name="Data Brief">
        <title>Shoot transcriptome of the giant reed, Arundo donax.</title>
        <authorList>
            <person name="Barrero R.A."/>
            <person name="Guerrero F.D."/>
            <person name="Moolhuijzen P."/>
            <person name="Goolsby J.A."/>
            <person name="Tidwell J."/>
            <person name="Bellgard S.E."/>
            <person name="Bellgard M.I."/>
        </authorList>
    </citation>
    <scope>NUCLEOTIDE SEQUENCE</scope>
    <source>
        <tissue evidence="1">Shoot tissue taken approximately 20 cm above the soil surface</tissue>
    </source>
</reference>
<dbReference type="AlphaFoldDB" id="A0A0A9CMV2"/>
<evidence type="ECO:0000313" key="1">
    <source>
        <dbReference type="EMBL" id="JAD74710.1"/>
    </source>
</evidence>
<organism evidence="1">
    <name type="scientific">Arundo donax</name>
    <name type="common">Giant reed</name>
    <name type="synonym">Donax arundinaceus</name>
    <dbReference type="NCBI Taxonomy" id="35708"/>
    <lineage>
        <taxon>Eukaryota</taxon>
        <taxon>Viridiplantae</taxon>
        <taxon>Streptophyta</taxon>
        <taxon>Embryophyta</taxon>
        <taxon>Tracheophyta</taxon>
        <taxon>Spermatophyta</taxon>
        <taxon>Magnoliopsida</taxon>
        <taxon>Liliopsida</taxon>
        <taxon>Poales</taxon>
        <taxon>Poaceae</taxon>
        <taxon>PACMAD clade</taxon>
        <taxon>Arundinoideae</taxon>
        <taxon>Arundineae</taxon>
        <taxon>Arundo</taxon>
    </lineage>
</organism>
<sequence length="113" mass="13780">MLLAWILTFQSQYLIQERKHIYILHYCCFNSSISLRSYCFKRHIYQLQLIYNVQVIDCNYNQLILYKKISQSIINVSIDALNFNRQFTSSNDEECTNKYHHVLYEFCNFSQWL</sequence>
<proteinExistence type="predicted"/>
<name>A0A0A9CMV2_ARUDO</name>